<dbReference type="PROSITE" id="PS00108">
    <property type="entry name" value="PROTEIN_KINASE_ST"/>
    <property type="match status" value="1"/>
</dbReference>
<feature type="compositionally biased region" description="Polar residues" evidence="7">
    <location>
        <begin position="446"/>
        <end position="458"/>
    </location>
</feature>
<dbReference type="Proteomes" id="UP000515146">
    <property type="component" value="Unplaced"/>
</dbReference>
<keyword evidence="9" id="KW-1185">Reference proteome</keyword>
<accession>A0A6P6YGU2</accession>
<dbReference type="InterPro" id="IPR017441">
    <property type="entry name" value="Protein_kinase_ATP_BS"/>
</dbReference>
<proteinExistence type="predicted"/>
<dbReference type="GO" id="GO:0005737">
    <property type="term" value="C:cytoplasm"/>
    <property type="evidence" value="ECO:0007669"/>
    <property type="project" value="TreeGrafter"/>
</dbReference>
<evidence type="ECO:0000256" key="1">
    <source>
        <dbReference type="ARBA" id="ARBA00022527"/>
    </source>
</evidence>
<feature type="compositionally biased region" description="Low complexity" evidence="7">
    <location>
        <begin position="646"/>
        <end position="657"/>
    </location>
</feature>
<keyword evidence="2" id="KW-0808">Transferase</keyword>
<dbReference type="PANTHER" id="PTHR24346">
    <property type="entry name" value="MAP/MICROTUBULE AFFINITY-REGULATING KINASE"/>
    <property type="match status" value="1"/>
</dbReference>
<dbReference type="GO" id="GO:0050321">
    <property type="term" value="F:tau-protein kinase activity"/>
    <property type="evidence" value="ECO:0007669"/>
    <property type="project" value="TreeGrafter"/>
</dbReference>
<feature type="compositionally biased region" description="Polar residues" evidence="7">
    <location>
        <begin position="399"/>
        <end position="410"/>
    </location>
</feature>
<feature type="compositionally biased region" description="Basic and acidic residues" evidence="7">
    <location>
        <begin position="504"/>
        <end position="515"/>
    </location>
</feature>
<dbReference type="SMART" id="SM00220">
    <property type="entry name" value="S_TKc"/>
    <property type="match status" value="1"/>
</dbReference>
<feature type="domain" description="Protein kinase" evidence="8">
    <location>
        <begin position="53"/>
        <end position="304"/>
    </location>
</feature>
<feature type="compositionally biased region" description="Basic and acidic residues" evidence="7">
    <location>
        <begin position="414"/>
        <end position="445"/>
    </location>
</feature>
<feature type="binding site" evidence="6">
    <location>
        <position position="86"/>
    </location>
    <ligand>
        <name>ATP</name>
        <dbReference type="ChEBI" id="CHEBI:30616"/>
    </ligand>
</feature>
<evidence type="ECO:0000256" key="7">
    <source>
        <dbReference type="SAM" id="MobiDB-lite"/>
    </source>
</evidence>
<keyword evidence="3 6" id="KW-0547">Nucleotide-binding</keyword>
<feature type="compositionally biased region" description="Low complexity" evidence="7">
    <location>
        <begin position="24"/>
        <end position="38"/>
    </location>
</feature>
<dbReference type="RefSeq" id="XP_027204036.1">
    <property type="nucleotide sequence ID" value="XM_027348235.1"/>
</dbReference>
<dbReference type="SUPFAM" id="SSF56112">
    <property type="entry name" value="Protein kinase-like (PK-like)"/>
    <property type="match status" value="1"/>
</dbReference>
<dbReference type="InterPro" id="IPR000719">
    <property type="entry name" value="Prot_kinase_dom"/>
</dbReference>
<keyword evidence="5 6" id="KW-0067">ATP-binding</keyword>
<dbReference type="GO" id="GO:0000226">
    <property type="term" value="P:microtubule cytoskeleton organization"/>
    <property type="evidence" value="ECO:0007669"/>
    <property type="project" value="TreeGrafter"/>
</dbReference>
<dbReference type="GO" id="GO:0035556">
    <property type="term" value="P:intracellular signal transduction"/>
    <property type="evidence" value="ECO:0007669"/>
    <property type="project" value="TreeGrafter"/>
</dbReference>
<evidence type="ECO:0000256" key="2">
    <source>
        <dbReference type="ARBA" id="ARBA00022679"/>
    </source>
</evidence>
<protein>
    <submittedName>
        <fullName evidence="10">Probable serine/threonine-protein kinase DDB_G0277165 isoform X2</fullName>
    </submittedName>
</protein>
<feature type="compositionally biased region" description="Low complexity" evidence="7">
    <location>
        <begin position="1231"/>
        <end position="1259"/>
    </location>
</feature>
<evidence type="ECO:0000256" key="5">
    <source>
        <dbReference type="ARBA" id="ARBA00022840"/>
    </source>
</evidence>
<keyword evidence="4 10" id="KW-0418">Kinase</keyword>
<dbReference type="PANTHER" id="PTHR24346:SF93">
    <property type="entry name" value="NUAK FAMILY SNF1-LIKE KINASE 1"/>
    <property type="match status" value="1"/>
</dbReference>
<dbReference type="InterPro" id="IPR008271">
    <property type="entry name" value="Ser/Thr_kinase_AS"/>
</dbReference>
<sequence length="1259" mass="140262">MAECDIKNSDHLIANKSSLISSSSLDDNDNIQQQSSNLDGKTKRKTHRLKQRFQVVKKLGQGTYGKVQLAINNESGQEVAIKTIKKNKVSNQQDLVRIRREIQIMSSINHPNIIHIFEVFENKDKIVLVMQYASGGELYDYVSYHKALSDMEARRVFRQIATAIYYCHKNKICHRDLKLENILLDEKGNAKIADFGLSNVFDDKHFLQTFCGSPLYASPEIVRGLPYFGPEVDCWSLGVLLYTLVYGAMPFDGSNFKKLVKQISEANFFEPPEKSPATELIHKLLTPEPKERASIIDICMDPWVNQDSEHLLLQVAEDMSNLTNHAVRLDMLLALAPGSVAATAAAASATPSNDEQPKPADSNVGDNQSNKRPNETNSANDSLADLAGKKTTKKKSKKNLSNEQIMTTANDLVKQPEEKIVDEKPSPESNQEKSIDEIDQEKENFETISTPVNEQPTSAKIEENETTTTIDKNDKNSSQTSLKSTGSSGSITTKKRGRISIPKIWDDNNNQEKLKTSSTNSSMGSPRKEPKSPGLFSVSELKKELEQRTKLDAVPSSILAKRRDTLADTSELKQQSSAAIMENVKKYKNRSISLNLNQVIDEQKNKTVVVDQDDKSKLLKSEKEESPLKSTIKDDDGGQFVDEKTTSTSKTSSTSSIKSDDKSLAKQIIQKNIAKAKLMEKRQTSVQSTTTTATDLQSGETTPLISIENSTISSMMRNSPNSSTSNVFFRTKSGLNDTLVDNVASGSGVSTPTTKDINQQLSSSTSIDQSIVVNPAPIARSYKKIIFTKDGAKITETGKFYSHEGDGVTTRVEKTSRITIKNNNNNDNNSSTATTLLQRSDSQSSTGSLDIFDDIFEDHWTDSLFSDAKSLFNNFFGRRSEKLSLRSRAESLERTANFFPGRSTDSIRSERKFPTTYRDRDLFERQGNSSFGSHKSLFQKSIFSNSSSFSKSSMMNDKNSVDFDNIIDRGRSRIDDLKQKYGLGRFVSSASASASASSADQMRNDFFNNRNRRMMFDDDDHNDNGNPLEETTNKSRIEQWLDNHHHRDNDNDYSDGRKDFDNCMNTYGTMMMMRKPANRFSRTTTNPINLTGTTTSKNSNVKTDIIKHVEITDSSATCQVIRHKTSQMKTSDNIIPRDIQLNFKLDEQTGGLILNQTNIVPVNLDMMNKNLSTSSTSTSTATAATNELKIEEPSSLLEQLRTFGYKKLVDRRLSDSSSTEDLPTANTVIESSSASMMTSSSNKSSATLASNKSTNFDRT</sequence>
<organism evidence="9 10">
    <name type="scientific">Dermatophagoides pteronyssinus</name>
    <name type="common">European house dust mite</name>
    <dbReference type="NCBI Taxonomy" id="6956"/>
    <lineage>
        <taxon>Eukaryota</taxon>
        <taxon>Metazoa</taxon>
        <taxon>Ecdysozoa</taxon>
        <taxon>Arthropoda</taxon>
        <taxon>Chelicerata</taxon>
        <taxon>Arachnida</taxon>
        <taxon>Acari</taxon>
        <taxon>Acariformes</taxon>
        <taxon>Sarcoptiformes</taxon>
        <taxon>Astigmata</taxon>
        <taxon>Psoroptidia</taxon>
        <taxon>Analgoidea</taxon>
        <taxon>Pyroglyphidae</taxon>
        <taxon>Dermatophagoidinae</taxon>
        <taxon>Dermatophagoides</taxon>
    </lineage>
</organism>
<feature type="compositionally biased region" description="Polar residues" evidence="7">
    <location>
        <begin position="364"/>
        <end position="381"/>
    </location>
</feature>
<feature type="compositionally biased region" description="Polar residues" evidence="7">
    <location>
        <begin position="1215"/>
        <end position="1230"/>
    </location>
</feature>
<dbReference type="OrthoDB" id="193931at2759"/>
<dbReference type="PROSITE" id="PS50011">
    <property type="entry name" value="PROTEIN_KINASE_DOM"/>
    <property type="match status" value="1"/>
</dbReference>
<name>A0A6P6YGU2_DERPT</name>
<dbReference type="GO" id="GO:0005524">
    <property type="term" value="F:ATP binding"/>
    <property type="evidence" value="ECO:0007669"/>
    <property type="project" value="UniProtKB-UniRule"/>
</dbReference>
<evidence type="ECO:0000256" key="3">
    <source>
        <dbReference type="ARBA" id="ARBA00022741"/>
    </source>
</evidence>
<dbReference type="PROSITE" id="PS00107">
    <property type="entry name" value="PROTEIN_KINASE_ATP"/>
    <property type="match status" value="1"/>
</dbReference>
<feature type="region of interest" description="Disordered" evidence="7">
    <location>
        <begin position="346"/>
        <end position="539"/>
    </location>
</feature>
<keyword evidence="1" id="KW-0723">Serine/threonine-protein kinase</keyword>
<evidence type="ECO:0000259" key="8">
    <source>
        <dbReference type="PROSITE" id="PS50011"/>
    </source>
</evidence>
<dbReference type="Pfam" id="PF00069">
    <property type="entry name" value="Pkinase"/>
    <property type="match status" value="1"/>
</dbReference>
<dbReference type="AlphaFoldDB" id="A0A6P6YGU2"/>
<reference evidence="10" key="1">
    <citation type="submission" date="2025-08" db="UniProtKB">
        <authorList>
            <consortium name="RefSeq"/>
        </authorList>
    </citation>
    <scope>IDENTIFICATION</scope>
    <source>
        <strain evidence="10">Airmid</strain>
    </source>
</reference>
<evidence type="ECO:0000313" key="9">
    <source>
        <dbReference type="Proteomes" id="UP000515146"/>
    </source>
</evidence>
<gene>
    <name evidence="10" type="primary">LOC113797797</name>
</gene>
<dbReference type="InterPro" id="IPR011009">
    <property type="entry name" value="Kinase-like_dom_sf"/>
</dbReference>
<dbReference type="FunFam" id="1.10.510.10:FF:000389">
    <property type="entry name" value="Uncharacterized protein, isoform E"/>
    <property type="match status" value="1"/>
</dbReference>
<dbReference type="FunFam" id="3.30.200.20:FF:000315">
    <property type="entry name" value="Calcium-dependent protein kinase 3"/>
    <property type="match status" value="1"/>
</dbReference>
<evidence type="ECO:0000256" key="4">
    <source>
        <dbReference type="ARBA" id="ARBA00022777"/>
    </source>
</evidence>
<evidence type="ECO:0000313" key="10">
    <source>
        <dbReference type="RefSeq" id="XP_027204036.1"/>
    </source>
</evidence>
<dbReference type="Gene3D" id="1.10.510.10">
    <property type="entry name" value="Transferase(Phosphotransferase) domain 1"/>
    <property type="match status" value="1"/>
</dbReference>
<feature type="region of interest" description="Disordered" evidence="7">
    <location>
        <begin position="618"/>
        <end position="661"/>
    </location>
</feature>
<feature type="region of interest" description="Disordered" evidence="7">
    <location>
        <begin position="1214"/>
        <end position="1259"/>
    </location>
</feature>
<evidence type="ECO:0000256" key="6">
    <source>
        <dbReference type="PROSITE-ProRule" id="PRU10141"/>
    </source>
</evidence>
<feature type="region of interest" description="Disordered" evidence="7">
    <location>
        <begin position="24"/>
        <end position="44"/>
    </location>
</feature>
<feature type="compositionally biased region" description="Low complexity" evidence="7">
    <location>
        <begin position="477"/>
        <end position="492"/>
    </location>
</feature>
<feature type="compositionally biased region" description="Basic and acidic residues" evidence="7">
    <location>
        <begin position="618"/>
        <end position="645"/>
    </location>
</feature>